<evidence type="ECO:0000256" key="6">
    <source>
        <dbReference type="ARBA" id="ARBA00022989"/>
    </source>
</evidence>
<dbReference type="GO" id="GO:0009103">
    <property type="term" value="P:lipopolysaccharide biosynthetic process"/>
    <property type="evidence" value="ECO:0007669"/>
    <property type="project" value="UniProtKB-UniRule"/>
</dbReference>
<comment type="subcellular location">
    <subcellularLocation>
        <location evidence="9">Cell inner membrane</location>
        <topology evidence="9">Single-pass membrane protein</topology>
    </subcellularLocation>
</comment>
<keyword evidence="11" id="KW-1185">Reference proteome</keyword>
<keyword evidence="2 9" id="KW-0997">Cell inner membrane</keyword>
<comment type="pathway">
    <text evidence="9">Glycolipid biosynthesis; KDO(2)-lipid A biosynthesis; KDO(2)-lipid A from CMP-3-deoxy-D-manno-octulosonate and lipid IV(A): step 3/4.</text>
</comment>
<protein>
    <recommendedName>
        <fullName evidence="9">Lipid A biosynthesis acyltransferase</fullName>
        <ecNumber evidence="9">2.3.1.241</ecNumber>
    </recommendedName>
    <alternativeName>
        <fullName evidence="9">Kdo(2)-lipid IV(A) acyltransferase</fullName>
    </alternativeName>
</protein>
<dbReference type="GO" id="GO:0008913">
    <property type="term" value="F:Kdo2-lipid IVA acyltransferase activity"/>
    <property type="evidence" value="ECO:0007669"/>
    <property type="project" value="UniProtKB-EC"/>
</dbReference>
<dbReference type="CDD" id="cd07984">
    <property type="entry name" value="LPLAT_LABLAT-like"/>
    <property type="match status" value="1"/>
</dbReference>
<keyword evidence="3 9" id="KW-0808">Transferase</keyword>
<dbReference type="InterPro" id="IPR004960">
    <property type="entry name" value="LipA_acyltrans"/>
</dbReference>
<evidence type="ECO:0000256" key="7">
    <source>
        <dbReference type="ARBA" id="ARBA00023136"/>
    </source>
</evidence>
<dbReference type="HAMAP" id="MF_01942">
    <property type="entry name" value="Lipid_A_LpxL_LpxP"/>
    <property type="match status" value="1"/>
</dbReference>
<evidence type="ECO:0000256" key="3">
    <source>
        <dbReference type="ARBA" id="ARBA00022679"/>
    </source>
</evidence>
<dbReference type="UniPathway" id="UPA00360">
    <property type="reaction ID" value="UER00485"/>
</dbReference>
<reference evidence="10 11" key="1">
    <citation type="journal article" date="2019" name="Int. J. Syst. Evol. Microbiol.">
        <title>Limnobaculum parvum gen. nov., sp. nov., isolated from a freshwater lake.</title>
        <authorList>
            <person name="Baek C."/>
            <person name="Shin S.K."/>
            <person name="Yi H."/>
        </authorList>
    </citation>
    <scope>NUCLEOTIDE SEQUENCE [LARGE SCALE GENOMIC DNA]</scope>
    <source>
        <strain evidence="10 11">HYN0051</strain>
    </source>
</reference>
<dbReference type="EC" id="2.3.1.241" evidence="9"/>
<dbReference type="InterPro" id="IPR011920">
    <property type="entry name" value="Lipid_A_LpxL_LpxP"/>
</dbReference>
<comment type="function">
    <text evidence="9">Catalyzes the transfer of an acyl chain from an acyl-[acyl-carrier-protein] (ACP) to a Kdo(2)-lipid IV(A) to form a Kdo(2)-(acyl)-lipid IV(A).</text>
</comment>
<dbReference type="UniPathway" id="UPA00030"/>
<name>A0A2Y9TUY0_9GAMM</name>
<keyword evidence="5 9" id="KW-0448">Lipopolysaccharide biosynthesis</keyword>
<keyword evidence="6 9" id="KW-1133">Transmembrane helix</keyword>
<comment type="pathway">
    <text evidence="9">Bacterial outer membrane biogenesis; lipopolysaccharide biosynthesis.</text>
</comment>
<evidence type="ECO:0000256" key="1">
    <source>
        <dbReference type="ARBA" id="ARBA00022475"/>
    </source>
</evidence>
<feature type="short sequence motif" description="HXXXXD motif" evidence="9">
    <location>
        <begin position="134"/>
        <end position="139"/>
    </location>
</feature>
<dbReference type="GO" id="GO:0005886">
    <property type="term" value="C:plasma membrane"/>
    <property type="evidence" value="ECO:0007669"/>
    <property type="project" value="UniProtKB-SubCell"/>
</dbReference>
<dbReference type="NCBIfam" id="NF005340">
    <property type="entry name" value="PRK06860.1"/>
    <property type="match status" value="1"/>
</dbReference>
<gene>
    <name evidence="9" type="primary">lpxL</name>
    <name evidence="10" type="ORF">HYN51_01715</name>
</gene>
<feature type="transmembrane region" description="Helical" evidence="9">
    <location>
        <begin position="20"/>
        <end position="42"/>
    </location>
</feature>
<organism evidence="10 11">
    <name type="scientific">Limnobaculum parvum</name>
    <dbReference type="NCBI Taxonomy" id="2172103"/>
    <lineage>
        <taxon>Bacteria</taxon>
        <taxon>Pseudomonadati</taxon>
        <taxon>Pseudomonadota</taxon>
        <taxon>Gammaproteobacteria</taxon>
        <taxon>Enterobacterales</taxon>
        <taxon>Budviciaceae</taxon>
        <taxon>Limnobaculum</taxon>
    </lineage>
</organism>
<keyword evidence="8 9" id="KW-0012">Acyltransferase</keyword>
<comment type="catalytic activity">
    <reaction evidence="9">
        <text>an alpha-Kdo-(2-&gt;4)-alpha-Kdo-(2-&gt;6)-lipid IVA + a fatty acyl-[ACP] = an alpha-Kdo-(2-&gt;4)-alpha-Kdo-(2-&gt;6)-(acyl)-lipid IVA + holo-[ACP]</text>
        <dbReference type="Rhea" id="RHEA:69396"/>
        <dbReference type="Rhea" id="RHEA-COMP:9685"/>
        <dbReference type="Rhea" id="RHEA-COMP:14125"/>
        <dbReference type="ChEBI" id="CHEBI:64479"/>
        <dbReference type="ChEBI" id="CHEBI:138651"/>
        <dbReference type="ChEBI" id="CHEBI:176429"/>
        <dbReference type="ChEBI" id="CHEBI:176430"/>
        <dbReference type="EC" id="2.3.1.241"/>
    </reaction>
</comment>
<evidence type="ECO:0000256" key="8">
    <source>
        <dbReference type="ARBA" id="ARBA00023315"/>
    </source>
</evidence>
<dbReference type="GO" id="GO:0009245">
    <property type="term" value="P:lipid A biosynthetic process"/>
    <property type="evidence" value="ECO:0007669"/>
    <property type="project" value="InterPro"/>
</dbReference>
<evidence type="ECO:0000256" key="9">
    <source>
        <dbReference type="HAMAP-Rule" id="MF_01942"/>
    </source>
</evidence>
<dbReference type="KEGG" id="lpv:HYN51_01715"/>
<evidence type="ECO:0000313" key="10">
    <source>
        <dbReference type="EMBL" id="AWH87386.1"/>
    </source>
</evidence>
<dbReference type="Pfam" id="PF03279">
    <property type="entry name" value="Lip_A_acyltrans"/>
    <property type="match status" value="1"/>
</dbReference>
<accession>A0A2Y9TUY0</accession>
<dbReference type="RefSeq" id="WP_108899474.1">
    <property type="nucleotide sequence ID" value="NZ_CP029185.2"/>
</dbReference>
<dbReference type="NCBIfam" id="TIGR02207">
    <property type="entry name" value="lipid_A_htrB"/>
    <property type="match status" value="1"/>
</dbReference>
<dbReference type="AlphaFoldDB" id="A0A2Y9TUY0"/>
<dbReference type="PANTHER" id="PTHR30606">
    <property type="entry name" value="LIPID A BIOSYNTHESIS LAUROYL ACYLTRANSFERASE"/>
    <property type="match status" value="1"/>
</dbReference>
<evidence type="ECO:0000313" key="11">
    <source>
        <dbReference type="Proteomes" id="UP000244908"/>
    </source>
</evidence>
<keyword evidence="1 9" id="KW-1003">Cell membrane</keyword>
<keyword evidence="7 9" id="KW-0472">Membrane</keyword>
<sequence>MSKFKQPEFHYSFLMPKYWLTWFGIILLYLLVQLPYPVIHFIGTRTGHLSMRFLKRRKYIAQRNLELCFPNLSLEDRDKLLVENFESLGMGLLETGMAWFWSDNRIKKWCKVDNMEIMSRIRSDGKGVLLVGVHFLTLELGGRIYGMYNPGVGVYRPHNNKLMDWVQCKGRSRSNKYFIDRHDIKGMIRELRKGEILWYAPDHDYGPRNSVFAPFFAVPQAATTIGTSILMRQANPVILPFTPKRHIDGSGYTVMVTEPPTGFPMDNSTEAAKFMNKVVEKEILKAPELYMWLHRRFKTRPAGEISLY</sequence>
<dbReference type="PANTHER" id="PTHR30606:SF9">
    <property type="entry name" value="LIPID A BIOSYNTHESIS LAUROYLTRANSFERASE"/>
    <property type="match status" value="1"/>
</dbReference>
<proteinExistence type="inferred from homology"/>
<dbReference type="Proteomes" id="UP000244908">
    <property type="component" value="Chromosome"/>
</dbReference>
<evidence type="ECO:0000256" key="5">
    <source>
        <dbReference type="ARBA" id="ARBA00022985"/>
    </source>
</evidence>
<dbReference type="OrthoDB" id="9803456at2"/>
<dbReference type="EMBL" id="CP029185">
    <property type="protein sequence ID" value="AWH87386.1"/>
    <property type="molecule type" value="Genomic_DNA"/>
</dbReference>
<dbReference type="GO" id="GO:0036104">
    <property type="term" value="P:Kdo2-lipid A biosynthetic process"/>
    <property type="evidence" value="ECO:0007669"/>
    <property type="project" value="UniProtKB-UniRule"/>
</dbReference>
<keyword evidence="4 9" id="KW-0812">Transmembrane</keyword>
<dbReference type="PIRSF" id="PIRSF026649">
    <property type="entry name" value="MsbB"/>
    <property type="match status" value="1"/>
</dbReference>
<evidence type="ECO:0000256" key="4">
    <source>
        <dbReference type="ARBA" id="ARBA00022692"/>
    </source>
</evidence>
<comment type="similarity">
    <text evidence="9">Belongs to the LpxL/LpxM/LpxP family.</text>
</comment>
<evidence type="ECO:0000256" key="2">
    <source>
        <dbReference type="ARBA" id="ARBA00022519"/>
    </source>
</evidence>